<evidence type="ECO:0000313" key="3">
    <source>
        <dbReference type="Proteomes" id="UP000078200"/>
    </source>
</evidence>
<dbReference type="PANTHER" id="PTHR46599">
    <property type="entry name" value="PIGGYBAC TRANSPOSABLE ELEMENT-DERIVED PROTEIN 4"/>
    <property type="match status" value="1"/>
</dbReference>
<keyword evidence="3" id="KW-1185">Reference proteome</keyword>
<dbReference type="InterPro" id="IPR029526">
    <property type="entry name" value="PGBD"/>
</dbReference>
<reference evidence="2" key="1">
    <citation type="submission" date="2020-05" db="UniProtKB">
        <authorList>
            <consortium name="EnsemblMetazoa"/>
        </authorList>
    </citation>
    <scope>IDENTIFICATION</scope>
    <source>
        <strain evidence="2">TTRI</strain>
    </source>
</reference>
<dbReference type="EnsemblMetazoa" id="GAUT020040-RA">
    <property type="protein sequence ID" value="GAUT020040-PA"/>
    <property type="gene ID" value="GAUT020040"/>
</dbReference>
<dbReference type="VEuPathDB" id="VectorBase:GAUT020040"/>
<evidence type="ECO:0000259" key="1">
    <source>
        <dbReference type="Pfam" id="PF13843"/>
    </source>
</evidence>
<accession>A0A1A9UYQ9</accession>
<dbReference type="Proteomes" id="UP000078200">
    <property type="component" value="Unassembled WGS sequence"/>
</dbReference>
<evidence type="ECO:0000313" key="2">
    <source>
        <dbReference type="EnsemblMetazoa" id="GAUT020040-PA"/>
    </source>
</evidence>
<name>A0A1A9UYQ9_GLOAU</name>
<feature type="domain" description="PiggyBac transposable element-derived protein" evidence="1">
    <location>
        <begin position="25"/>
        <end position="139"/>
    </location>
</feature>
<proteinExistence type="predicted"/>
<dbReference type="Pfam" id="PF13843">
    <property type="entry name" value="DDE_Tnp_1_7"/>
    <property type="match status" value="1"/>
</dbReference>
<sequence length="221" mass="25383">MVCILNIMQLLSAPTAQKDKLLMKRFDNKNQRSQRLQNDKFALISDVWYKLMGNSQNCYKPGAYLAIDEQLFPTKERCRFTQYRPNKADNFGIKFWLASDVNLAGINAGILYKETTGEEISRQEFLFQLAEELKTEYQKKKQISKECSSKTIINTNNVPSERRSCQIISGSADGVVNVSFAVTPSICKSLTLNLCHSGNVEYETKQQRTWQVQSVSRHKYE</sequence>
<organism evidence="2 3">
    <name type="scientific">Glossina austeni</name>
    <name type="common">Savannah tsetse fly</name>
    <dbReference type="NCBI Taxonomy" id="7395"/>
    <lineage>
        <taxon>Eukaryota</taxon>
        <taxon>Metazoa</taxon>
        <taxon>Ecdysozoa</taxon>
        <taxon>Arthropoda</taxon>
        <taxon>Hexapoda</taxon>
        <taxon>Insecta</taxon>
        <taxon>Pterygota</taxon>
        <taxon>Neoptera</taxon>
        <taxon>Endopterygota</taxon>
        <taxon>Diptera</taxon>
        <taxon>Brachycera</taxon>
        <taxon>Muscomorpha</taxon>
        <taxon>Hippoboscoidea</taxon>
        <taxon>Glossinidae</taxon>
        <taxon>Glossina</taxon>
    </lineage>
</organism>
<dbReference type="AlphaFoldDB" id="A0A1A9UYQ9"/>
<dbReference type="STRING" id="7395.A0A1A9UYQ9"/>
<protein>
    <submittedName>
        <fullName evidence="2">DDE_Tnp_1_7 domain-containing protein</fullName>
    </submittedName>
</protein>
<dbReference type="PANTHER" id="PTHR46599:SF6">
    <property type="entry name" value="DUAL SPECIFICITY PHOSPHATASE 26"/>
    <property type="match status" value="1"/>
</dbReference>